<evidence type="ECO:0000313" key="3">
    <source>
        <dbReference type="Proteomes" id="UP000477750"/>
    </source>
</evidence>
<organism evidence="2 3">
    <name type="scientific">Glycomyces albidus</name>
    <dbReference type="NCBI Taxonomy" id="2656774"/>
    <lineage>
        <taxon>Bacteria</taxon>
        <taxon>Bacillati</taxon>
        <taxon>Actinomycetota</taxon>
        <taxon>Actinomycetes</taxon>
        <taxon>Glycomycetales</taxon>
        <taxon>Glycomycetaceae</taxon>
        <taxon>Glycomyces</taxon>
    </lineage>
</organism>
<dbReference type="EMBL" id="WIAO01000038">
    <property type="protein sequence ID" value="MQM28255.1"/>
    <property type="molecule type" value="Genomic_DNA"/>
</dbReference>
<dbReference type="AlphaFoldDB" id="A0A6L5GF96"/>
<evidence type="ECO:0000256" key="1">
    <source>
        <dbReference type="SAM" id="MobiDB-lite"/>
    </source>
</evidence>
<keyword evidence="3" id="KW-1185">Reference proteome</keyword>
<sequence>MADGTPGIDTPKVREMSDGIRADIPPILEKTNPIFPELRELDPKLMVSVQWSLAAAHALAVGYTIEMITGAADCFTQLTTALDESVIAWEQADEAAAKLLGGGPA</sequence>
<evidence type="ECO:0000313" key="2">
    <source>
        <dbReference type="EMBL" id="MQM28255.1"/>
    </source>
</evidence>
<name>A0A6L5GF96_9ACTN</name>
<dbReference type="RefSeq" id="WP_153027358.1">
    <property type="nucleotide sequence ID" value="NZ_WIAO01000038.1"/>
</dbReference>
<protein>
    <recommendedName>
        <fullName evidence="4">ESX-1 secretion-associated protein</fullName>
    </recommendedName>
</protein>
<comment type="caution">
    <text evidence="2">The sequence shown here is derived from an EMBL/GenBank/DDBJ whole genome shotgun (WGS) entry which is preliminary data.</text>
</comment>
<evidence type="ECO:0008006" key="4">
    <source>
        <dbReference type="Google" id="ProtNLM"/>
    </source>
</evidence>
<feature type="compositionally biased region" description="Basic and acidic residues" evidence="1">
    <location>
        <begin position="11"/>
        <end position="21"/>
    </location>
</feature>
<feature type="region of interest" description="Disordered" evidence="1">
    <location>
        <begin position="1"/>
        <end position="21"/>
    </location>
</feature>
<proteinExistence type="predicted"/>
<dbReference type="Proteomes" id="UP000477750">
    <property type="component" value="Unassembled WGS sequence"/>
</dbReference>
<gene>
    <name evidence="2" type="ORF">GFD30_22205</name>
</gene>
<accession>A0A6L5GF96</accession>
<reference evidence="2 3" key="1">
    <citation type="submission" date="2019-10" db="EMBL/GenBank/DDBJ databases">
        <title>Glycomyces albidus sp. nov., a novel actinomycete isolated from rhizosphere soil of wheat (Triticum aestivum L.).</title>
        <authorList>
            <person name="Qian L."/>
        </authorList>
    </citation>
    <scope>NUCLEOTIDE SEQUENCE [LARGE SCALE GENOMIC DNA]</scope>
    <source>
        <strain evidence="2 3">NEAU-7082</strain>
    </source>
</reference>